<accession>A0A1A8J2F4</accession>
<reference evidence="1" key="1">
    <citation type="submission" date="2016-05" db="EMBL/GenBank/DDBJ databases">
        <authorList>
            <person name="Lavstsen T."/>
            <person name="Jespersen J.S."/>
        </authorList>
    </citation>
    <scope>NUCLEOTIDE SEQUENCE</scope>
    <source>
        <tissue evidence="1">Brain</tissue>
    </source>
</reference>
<protein>
    <submittedName>
        <fullName evidence="1">Uncharacterized protein</fullName>
    </submittedName>
</protein>
<dbReference type="EMBL" id="HAED01016463">
    <property type="protein sequence ID" value="SBR02908.1"/>
    <property type="molecule type" value="Transcribed_RNA"/>
</dbReference>
<reference evidence="1" key="2">
    <citation type="submission" date="2016-06" db="EMBL/GenBank/DDBJ databases">
        <title>The genome of a short-lived fish provides insights into sex chromosome evolution and the genetic control of aging.</title>
        <authorList>
            <person name="Reichwald K."/>
            <person name="Felder M."/>
            <person name="Petzold A."/>
            <person name="Koch P."/>
            <person name="Groth M."/>
            <person name="Platzer M."/>
        </authorList>
    </citation>
    <scope>NUCLEOTIDE SEQUENCE</scope>
    <source>
        <tissue evidence="1">Brain</tissue>
    </source>
</reference>
<feature type="non-terminal residue" evidence="1">
    <location>
        <position position="1"/>
    </location>
</feature>
<organism evidence="1">
    <name type="scientific">Nothobranchius kuhntae</name>
    <name type="common">Beira killifish</name>
    <dbReference type="NCBI Taxonomy" id="321403"/>
    <lineage>
        <taxon>Eukaryota</taxon>
        <taxon>Metazoa</taxon>
        <taxon>Chordata</taxon>
        <taxon>Craniata</taxon>
        <taxon>Vertebrata</taxon>
        <taxon>Euteleostomi</taxon>
        <taxon>Actinopterygii</taxon>
        <taxon>Neopterygii</taxon>
        <taxon>Teleostei</taxon>
        <taxon>Neoteleostei</taxon>
        <taxon>Acanthomorphata</taxon>
        <taxon>Ovalentaria</taxon>
        <taxon>Atherinomorphae</taxon>
        <taxon>Cyprinodontiformes</taxon>
        <taxon>Nothobranchiidae</taxon>
        <taxon>Nothobranchius</taxon>
    </lineage>
</organism>
<feature type="non-terminal residue" evidence="1">
    <location>
        <position position="53"/>
    </location>
</feature>
<gene>
    <name evidence="1" type="primary">Nfu_g_1_025942</name>
</gene>
<dbReference type="AlphaFoldDB" id="A0A1A8J2F4"/>
<evidence type="ECO:0000313" key="1">
    <source>
        <dbReference type="EMBL" id="SBR02908.1"/>
    </source>
</evidence>
<sequence length="53" mass="6074">RDCSVLYSAENVIGCKLLSIQDLYSFRTLRHTGWITADPCHPVLRVTPIWQEA</sequence>
<name>A0A1A8J2F4_NOTKU</name>
<proteinExistence type="predicted"/>